<dbReference type="Proteomes" id="UP001392437">
    <property type="component" value="Unassembled WGS sequence"/>
</dbReference>
<accession>A0AAW0QM80</accession>
<dbReference type="AlphaFoldDB" id="A0AAW0QM80"/>
<proteinExistence type="predicted"/>
<comment type="caution">
    <text evidence="1">The sequence shown here is derived from an EMBL/GenBank/DDBJ whole genome shotgun (WGS) entry which is preliminary data.</text>
</comment>
<reference evidence="1 2" key="1">
    <citation type="submission" date="2023-01" db="EMBL/GenBank/DDBJ databases">
        <title>Analysis of 21 Apiospora genomes using comparative genomics revels a genus with tremendous synthesis potential of carbohydrate active enzymes and secondary metabolites.</title>
        <authorList>
            <person name="Sorensen T."/>
        </authorList>
    </citation>
    <scope>NUCLEOTIDE SEQUENCE [LARGE SCALE GENOMIC DNA]</scope>
    <source>
        <strain evidence="1 2">CBS 117206</strain>
    </source>
</reference>
<sequence>MVSIRLDTPQYIFEDRGNLRAGSFAPPFEAVASHRIERRLNTNLPMTVDTVQCSSIEEAASCVPSDSGSNTTGQMQHYDWYEPTVVSSRQQHTSGNITTQRSHGHQVVVPGGTTRCGTWNNVRQCEASDAQLEVRPLSRFYRAVNSAELAQYQNELGDIEYLVAILGREVEIWESECGSPCGRNRRSARIAARS</sequence>
<keyword evidence="2" id="KW-1185">Reference proteome</keyword>
<evidence type="ECO:0000313" key="2">
    <source>
        <dbReference type="Proteomes" id="UP001392437"/>
    </source>
</evidence>
<gene>
    <name evidence="1" type="ORF">PG999_010048</name>
</gene>
<dbReference type="EMBL" id="JAQQWP010000008">
    <property type="protein sequence ID" value="KAK8106689.1"/>
    <property type="molecule type" value="Genomic_DNA"/>
</dbReference>
<evidence type="ECO:0000313" key="1">
    <source>
        <dbReference type="EMBL" id="KAK8106689.1"/>
    </source>
</evidence>
<organism evidence="1 2">
    <name type="scientific">Apiospora kogelbergensis</name>
    <dbReference type="NCBI Taxonomy" id="1337665"/>
    <lineage>
        <taxon>Eukaryota</taxon>
        <taxon>Fungi</taxon>
        <taxon>Dikarya</taxon>
        <taxon>Ascomycota</taxon>
        <taxon>Pezizomycotina</taxon>
        <taxon>Sordariomycetes</taxon>
        <taxon>Xylariomycetidae</taxon>
        <taxon>Amphisphaeriales</taxon>
        <taxon>Apiosporaceae</taxon>
        <taxon>Apiospora</taxon>
    </lineage>
</organism>
<protein>
    <submittedName>
        <fullName evidence="1">Uncharacterized protein</fullName>
    </submittedName>
</protein>
<name>A0AAW0QM80_9PEZI</name>